<evidence type="ECO:0000256" key="1">
    <source>
        <dbReference type="SAM" id="Phobius"/>
    </source>
</evidence>
<dbReference type="EMBL" id="BAABHJ010000001">
    <property type="protein sequence ID" value="GAA4601490.1"/>
    <property type="molecule type" value="Genomic_DNA"/>
</dbReference>
<keyword evidence="1" id="KW-0472">Membrane</keyword>
<feature type="transmembrane region" description="Helical" evidence="1">
    <location>
        <begin position="76"/>
        <end position="100"/>
    </location>
</feature>
<protein>
    <recommendedName>
        <fullName evidence="4">ABC transporter permease</fullName>
    </recommendedName>
</protein>
<feature type="transmembrane region" description="Helical" evidence="1">
    <location>
        <begin position="12"/>
        <end position="29"/>
    </location>
</feature>
<dbReference type="Proteomes" id="UP001500212">
    <property type="component" value="Unassembled WGS sequence"/>
</dbReference>
<name>A0ABP8TCR3_9ACTN</name>
<keyword evidence="1" id="KW-0812">Transmembrane</keyword>
<evidence type="ECO:0000313" key="2">
    <source>
        <dbReference type="EMBL" id="GAA4601490.1"/>
    </source>
</evidence>
<feature type="transmembrane region" description="Helical" evidence="1">
    <location>
        <begin position="35"/>
        <end position="55"/>
    </location>
</feature>
<comment type="caution">
    <text evidence="2">The sequence shown here is derived from an EMBL/GenBank/DDBJ whole genome shotgun (WGS) entry which is preliminary data.</text>
</comment>
<feature type="transmembrane region" description="Helical" evidence="1">
    <location>
        <begin position="106"/>
        <end position="127"/>
    </location>
</feature>
<gene>
    <name evidence="2" type="ORF">GCM10023195_03880</name>
</gene>
<sequence length="131" mass="13589">MWIAPERRRVGRWIAPALAVAAGLAIGVTETARGHATTGLVGLAVLLGYGALLAYRRSESVLTVHEAFGLGRRSGIHLRAAAMTGDVLVGVIVAALLVQALRGAEIGLLAGLAAVAGVTYFLSVLMLNRTY</sequence>
<proteinExistence type="predicted"/>
<accession>A0ABP8TCR3</accession>
<reference evidence="3" key="1">
    <citation type="journal article" date="2019" name="Int. J. Syst. Evol. Microbiol.">
        <title>The Global Catalogue of Microorganisms (GCM) 10K type strain sequencing project: providing services to taxonomists for standard genome sequencing and annotation.</title>
        <authorList>
            <consortium name="The Broad Institute Genomics Platform"/>
            <consortium name="The Broad Institute Genome Sequencing Center for Infectious Disease"/>
            <person name="Wu L."/>
            <person name="Ma J."/>
        </authorList>
    </citation>
    <scope>NUCLEOTIDE SEQUENCE [LARGE SCALE GENOMIC DNA]</scope>
    <source>
        <strain evidence="3">JCM 17938</strain>
    </source>
</reference>
<organism evidence="2 3">
    <name type="scientific">Actinoallomurus liliacearum</name>
    <dbReference type="NCBI Taxonomy" id="1080073"/>
    <lineage>
        <taxon>Bacteria</taxon>
        <taxon>Bacillati</taxon>
        <taxon>Actinomycetota</taxon>
        <taxon>Actinomycetes</taxon>
        <taxon>Streptosporangiales</taxon>
        <taxon>Thermomonosporaceae</taxon>
        <taxon>Actinoallomurus</taxon>
    </lineage>
</organism>
<dbReference type="RefSeq" id="WP_345347110.1">
    <property type="nucleotide sequence ID" value="NZ_BAABHJ010000001.1"/>
</dbReference>
<evidence type="ECO:0008006" key="4">
    <source>
        <dbReference type="Google" id="ProtNLM"/>
    </source>
</evidence>
<keyword evidence="1" id="KW-1133">Transmembrane helix</keyword>
<evidence type="ECO:0000313" key="3">
    <source>
        <dbReference type="Proteomes" id="UP001500212"/>
    </source>
</evidence>
<keyword evidence="3" id="KW-1185">Reference proteome</keyword>